<dbReference type="PANTHER" id="PTHR10202">
    <property type="entry name" value="PRESENILIN"/>
    <property type="match status" value="1"/>
</dbReference>
<keyword evidence="1" id="KW-0812">Transmembrane</keyword>
<dbReference type="Proteomes" id="UP001331761">
    <property type="component" value="Unassembled WGS sequence"/>
</dbReference>
<name>A0AAN8FWG1_TRICO</name>
<dbReference type="GO" id="GO:0006509">
    <property type="term" value="P:membrane protein ectodomain proteolysis"/>
    <property type="evidence" value="ECO:0007669"/>
    <property type="project" value="TreeGrafter"/>
</dbReference>
<evidence type="ECO:0000256" key="1">
    <source>
        <dbReference type="SAM" id="Phobius"/>
    </source>
</evidence>
<feature type="transmembrane region" description="Helical" evidence="1">
    <location>
        <begin position="85"/>
        <end position="104"/>
    </location>
</feature>
<evidence type="ECO:0000313" key="2">
    <source>
        <dbReference type="EMBL" id="KAK5982452.1"/>
    </source>
</evidence>
<dbReference type="GO" id="GO:0034205">
    <property type="term" value="P:amyloid-beta formation"/>
    <property type="evidence" value="ECO:0007669"/>
    <property type="project" value="TreeGrafter"/>
</dbReference>
<dbReference type="GO" id="GO:0070765">
    <property type="term" value="C:gamma-secretase complex"/>
    <property type="evidence" value="ECO:0007669"/>
    <property type="project" value="TreeGrafter"/>
</dbReference>
<feature type="transmembrane region" description="Helical" evidence="1">
    <location>
        <begin position="110"/>
        <end position="135"/>
    </location>
</feature>
<evidence type="ECO:0000313" key="3">
    <source>
        <dbReference type="Proteomes" id="UP001331761"/>
    </source>
</evidence>
<feature type="transmembrane region" description="Helical" evidence="1">
    <location>
        <begin position="59"/>
        <end position="80"/>
    </location>
</feature>
<protein>
    <recommendedName>
        <fullName evidence="4">Presenilin</fullName>
    </recommendedName>
</protein>
<keyword evidence="3" id="KW-1185">Reference proteome</keyword>
<sequence>MYGSSDMVKIFIPVSLCMLIVVLCVRNIEDYSDDHVIPAPYVIYREPESEPTTKFWKSLVNAGVLMGIIVVFTCILVLLFYLRCFAGTLIIVSAVITLTLMQLLPKWTTWTLLVVIAIWDLVAVLTPCGPLRLLVSIAEKRGDPLNPVLIYTGTMYFSQSSERSGENKP</sequence>
<dbReference type="AlphaFoldDB" id="A0AAN8FWG1"/>
<dbReference type="EMBL" id="WIXE01005095">
    <property type="protein sequence ID" value="KAK5982452.1"/>
    <property type="molecule type" value="Genomic_DNA"/>
</dbReference>
<dbReference type="GO" id="GO:0055074">
    <property type="term" value="P:calcium ion homeostasis"/>
    <property type="evidence" value="ECO:0007669"/>
    <property type="project" value="TreeGrafter"/>
</dbReference>
<dbReference type="GO" id="GO:0007219">
    <property type="term" value="P:Notch signaling pathway"/>
    <property type="evidence" value="ECO:0007669"/>
    <property type="project" value="TreeGrafter"/>
</dbReference>
<accession>A0AAN8FWG1</accession>
<gene>
    <name evidence="2" type="ORF">GCK32_016700</name>
</gene>
<proteinExistence type="predicted"/>
<dbReference type="GO" id="GO:0042500">
    <property type="term" value="F:aspartic endopeptidase activity, intramembrane cleaving"/>
    <property type="evidence" value="ECO:0007669"/>
    <property type="project" value="InterPro"/>
</dbReference>
<dbReference type="PANTHER" id="PTHR10202:SF13">
    <property type="entry name" value="PRESENILIN HOMOLOG"/>
    <property type="match status" value="1"/>
</dbReference>
<feature type="non-terminal residue" evidence="2">
    <location>
        <position position="169"/>
    </location>
</feature>
<reference evidence="2 3" key="1">
    <citation type="submission" date="2019-10" db="EMBL/GenBank/DDBJ databases">
        <title>Assembly and Annotation for the nematode Trichostrongylus colubriformis.</title>
        <authorList>
            <person name="Martin J."/>
        </authorList>
    </citation>
    <scope>NUCLEOTIDE SEQUENCE [LARGE SCALE GENOMIC DNA]</scope>
    <source>
        <strain evidence="2">G859</strain>
        <tissue evidence="2">Whole worm</tissue>
    </source>
</reference>
<keyword evidence="1" id="KW-0472">Membrane</keyword>
<dbReference type="InterPro" id="IPR001108">
    <property type="entry name" value="Peptidase_A22A"/>
</dbReference>
<organism evidence="2 3">
    <name type="scientific">Trichostrongylus colubriformis</name>
    <name type="common">Black scour worm</name>
    <dbReference type="NCBI Taxonomy" id="6319"/>
    <lineage>
        <taxon>Eukaryota</taxon>
        <taxon>Metazoa</taxon>
        <taxon>Ecdysozoa</taxon>
        <taxon>Nematoda</taxon>
        <taxon>Chromadorea</taxon>
        <taxon>Rhabditida</taxon>
        <taxon>Rhabditina</taxon>
        <taxon>Rhabditomorpha</taxon>
        <taxon>Strongyloidea</taxon>
        <taxon>Trichostrongylidae</taxon>
        <taxon>Trichostrongylus</taxon>
    </lineage>
</organism>
<keyword evidence="1" id="KW-1133">Transmembrane helix</keyword>
<feature type="transmembrane region" description="Helical" evidence="1">
    <location>
        <begin position="7"/>
        <end position="28"/>
    </location>
</feature>
<evidence type="ECO:0008006" key="4">
    <source>
        <dbReference type="Google" id="ProtNLM"/>
    </source>
</evidence>
<comment type="caution">
    <text evidence="2">The sequence shown here is derived from an EMBL/GenBank/DDBJ whole genome shotgun (WGS) entry which is preliminary data.</text>
</comment>
<dbReference type="GO" id="GO:0016485">
    <property type="term" value="P:protein processing"/>
    <property type="evidence" value="ECO:0007669"/>
    <property type="project" value="InterPro"/>
</dbReference>
<dbReference type="Pfam" id="PF01080">
    <property type="entry name" value="Presenilin"/>
    <property type="match status" value="2"/>
</dbReference>